<gene>
    <name evidence="2" type="ORF">PACLA_8A054081</name>
</gene>
<evidence type="ECO:0000313" key="3">
    <source>
        <dbReference type="Proteomes" id="UP001152795"/>
    </source>
</evidence>
<protein>
    <submittedName>
        <fullName evidence="2">Uncharacterized protein</fullName>
    </submittedName>
</protein>
<comment type="caution">
    <text evidence="2">The sequence shown here is derived from an EMBL/GenBank/DDBJ whole genome shotgun (WGS) entry which is preliminary data.</text>
</comment>
<sequence>MTNLLPLSSDSSKRYSKLEDDDNESVPGLAYSEEPLADEEWIKSYQTAENERIEFEEKLCKRFDGSVEISEW</sequence>
<feature type="compositionally biased region" description="Polar residues" evidence="1">
    <location>
        <begin position="1"/>
        <end position="10"/>
    </location>
</feature>
<dbReference type="AlphaFoldDB" id="A0A7D9IG31"/>
<name>A0A7D9IG31_PARCT</name>
<proteinExistence type="predicted"/>
<accession>A0A7D9IG31</accession>
<dbReference type="EMBL" id="CACRXK020005062">
    <property type="protein sequence ID" value="CAB4004972.1"/>
    <property type="molecule type" value="Genomic_DNA"/>
</dbReference>
<evidence type="ECO:0000313" key="2">
    <source>
        <dbReference type="EMBL" id="CAB4004972.1"/>
    </source>
</evidence>
<keyword evidence="3" id="KW-1185">Reference proteome</keyword>
<dbReference type="Proteomes" id="UP001152795">
    <property type="component" value="Unassembled WGS sequence"/>
</dbReference>
<evidence type="ECO:0000256" key="1">
    <source>
        <dbReference type="SAM" id="MobiDB-lite"/>
    </source>
</evidence>
<feature type="region of interest" description="Disordered" evidence="1">
    <location>
        <begin position="1"/>
        <end position="32"/>
    </location>
</feature>
<reference evidence="2" key="1">
    <citation type="submission" date="2020-04" db="EMBL/GenBank/DDBJ databases">
        <authorList>
            <person name="Alioto T."/>
            <person name="Alioto T."/>
            <person name="Gomez Garrido J."/>
        </authorList>
    </citation>
    <scope>NUCLEOTIDE SEQUENCE</scope>
    <source>
        <strain evidence="2">A484AB</strain>
    </source>
</reference>
<organism evidence="2 3">
    <name type="scientific">Paramuricea clavata</name>
    <name type="common">Red gorgonian</name>
    <name type="synonym">Violescent sea-whip</name>
    <dbReference type="NCBI Taxonomy" id="317549"/>
    <lineage>
        <taxon>Eukaryota</taxon>
        <taxon>Metazoa</taxon>
        <taxon>Cnidaria</taxon>
        <taxon>Anthozoa</taxon>
        <taxon>Octocorallia</taxon>
        <taxon>Malacalcyonacea</taxon>
        <taxon>Plexauridae</taxon>
        <taxon>Paramuricea</taxon>
    </lineage>
</organism>